<proteinExistence type="predicted"/>
<organism evidence="1 2">
    <name type="scientific">Dorcoceras hygrometricum</name>
    <dbReference type="NCBI Taxonomy" id="472368"/>
    <lineage>
        <taxon>Eukaryota</taxon>
        <taxon>Viridiplantae</taxon>
        <taxon>Streptophyta</taxon>
        <taxon>Embryophyta</taxon>
        <taxon>Tracheophyta</taxon>
        <taxon>Spermatophyta</taxon>
        <taxon>Magnoliopsida</taxon>
        <taxon>eudicotyledons</taxon>
        <taxon>Gunneridae</taxon>
        <taxon>Pentapetalae</taxon>
        <taxon>asterids</taxon>
        <taxon>lamiids</taxon>
        <taxon>Lamiales</taxon>
        <taxon>Gesneriaceae</taxon>
        <taxon>Didymocarpoideae</taxon>
        <taxon>Trichosporeae</taxon>
        <taxon>Loxocarpinae</taxon>
        <taxon>Dorcoceras</taxon>
    </lineage>
</organism>
<accession>A0A2Z7DCH3</accession>
<keyword evidence="2" id="KW-1185">Reference proteome</keyword>
<name>A0A2Z7DCH3_9LAMI</name>
<dbReference type="EMBL" id="KQ989036">
    <property type="protein sequence ID" value="KZV55006.1"/>
    <property type="molecule type" value="Genomic_DNA"/>
</dbReference>
<dbReference type="AlphaFoldDB" id="A0A2Z7DCH3"/>
<protein>
    <submittedName>
        <fullName evidence="1">Uncharacterized protein</fullName>
    </submittedName>
</protein>
<evidence type="ECO:0000313" key="1">
    <source>
        <dbReference type="EMBL" id="KZV55006.1"/>
    </source>
</evidence>
<evidence type="ECO:0000313" key="2">
    <source>
        <dbReference type="Proteomes" id="UP000250235"/>
    </source>
</evidence>
<gene>
    <name evidence="1" type="ORF">F511_27529</name>
</gene>
<dbReference type="Proteomes" id="UP000250235">
    <property type="component" value="Unassembled WGS sequence"/>
</dbReference>
<reference evidence="1 2" key="1">
    <citation type="journal article" date="2015" name="Proc. Natl. Acad. Sci. U.S.A.">
        <title>The resurrection genome of Boea hygrometrica: A blueprint for survival of dehydration.</title>
        <authorList>
            <person name="Xiao L."/>
            <person name="Yang G."/>
            <person name="Zhang L."/>
            <person name="Yang X."/>
            <person name="Zhao S."/>
            <person name="Ji Z."/>
            <person name="Zhou Q."/>
            <person name="Hu M."/>
            <person name="Wang Y."/>
            <person name="Chen M."/>
            <person name="Xu Y."/>
            <person name="Jin H."/>
            <person name="Xiao X."/>
            <person name="Hu G."/>
            <person name="Bao F."/>
            <person name="Hu Y."/>
            <person name="Wan P."/>
            <person name="Li L."/>
            <person name="Deng X."/>
            <person name="Kuang T."/>
            <person name="Xiang C."/>
            <person name="Zhu J.K."/>
            <person name="Oliver M.J."/>
            <person name="He Y."/>
        </authorList>
    </citation>
    <scope>NUCLEOTIDE SEQUENCE [LARGE SCALE GENOMIC DNA]</scope>
    <source>
        <strain evidence="2">cv. XS01</strain>
    </source>
</reference>
<sequence length="142" mass="15789">MRRKAARGRTTARNTVQLAADAHNPAAHSRTATIAPIARPAHDRRRDIMRTGAEIQERHGAQHRRDAAQQLARSGTHLSAARRVQWRSSIGHHALCMASGRAPCPASAQASRALVLAAMMMGRRHARRRRGRCDFDFSSFRL</sequence>